<proteinExistence type="inferred from homology"/>
<dbReference type="EMBL" id="SVCM01000058">
    <property type="protein sequence ID" value="MBE6059527.1"/>
    <property type="molecule type" value="Genomic_DNA"/>
</dbReference>
<reference evidence="4" key="2">
    <citation type="submission" date="2019-04" db="EMBL/GenBank/DDBJ databases">
        <title>Evolution of Biomass-Degrading Anaerobic Consortia Revealed by Metagenomics.</title>
        <authorList>
            <person name="Peng X."/>
        </authorList>
    </citation>
    <scope>NUCLEOTIDE SEQUENCE</scope>
    <source>
        <strain evidence="4">SIG254</strain>
    </source>
</reference>
<evidence type="ECO:0000313" key="5">
    <source>
        <dbReference type="Proteomes" id="UP000028542"/>
    </source>
</evidence>
<dbReference type="Gene3D" id="3.30.70.1880">
    <property type="entry name" value="Protein of unknown function DUF881"/>
    <property type="match status" value="1"/>
</dbReference>
<protein>
    <submittedName>
        <fullName evidence="4">DUF881 domain-containing protein</fullName>
    </submittedName>
</protein>
<dbReference type="PANTHER" id="PTHR37313">
    <property type="entry name" value="UPF0749 PROTEIN RV1825"/>
    <property type="match status" value="1"/>
</dbReference>
<evidence type="ECO:0000313" key="3">
    <source>
        <dbReference type="EMBL" id="KEZ88856.1"/>
    </source>
</evidence>
<dbReference type="PANTHER" id="PTHR37313:SF2">
    <property type="entry name" value="UPF0749 PROTEIN YLXX"/>
    <property type="match status" value="1"/>
</dbReference>
<dbReference type="InterPro" id="IPR010273">
    <property type="entry name" value="DUF881"/>
</dbReference>
<keyword evidence="5" id="KW-1185">Reference proteome</keyword>
<dbReference type="Pfam" id="PF05949">
    <property type="entry name" value="DUF881"/>
    <property type="match status" value="1"/>
</dbReference>
<reference evidence="3 5" key="1">
    <citation type="submission" date="2014-07" db="EMBL/GenBank/DDBJ databases">
        <title>Draft genome of Clostridium sulfidigenes 113A isolated from sediments associated with methane hydrate from Krishna Godavari basin.</title>
        <authorList>
            <person name="Honkalas V.S."/>
            <person name="Dabir A.P."/>
            <person name="Arora P."/>
            <person name="Dhakephalkar P.K."/>
        </authorList>
    </citation>
    <scope>NUCLEOTIDE SEQUENCE [LARGE SCALE GENOMIC DNA]</scope>
    <source>
        <strain evidence="3 5">113A</strain>
    </source>
</reference>
<evidence type="ECO:0000256" key="1">
    <source>
        <dbReference type="ARBA" id="ARBA00009108"/>
    </source>
</evidence>
<organism evidence="3 5">
    <name type="scientific">Clostridium sulfidigenes</name>
    <dbReference type="NCBI Taxonomy" id="318464"/>
    <lineage>
        <taxon>Bacteria</taxon>
        <taxon>Bacillati</taxon>
        <taxon>Bacillota</taxon>
        <taxon>Clostridia</taxon>
        <taxon>Eubacteriales</taxon>
        <taxon>Clostridiaceae</taxon>
        <taxon>Clostridium</taxon>
    </lineage>
</organism>
<dbReference type="EMBL" id="JPMD01000001">
    <property type="protein sequence ID" value="KEZ88856.1"/>
    <property type="molecule type" value="Genomic_DNA"/>
</dbReference>
<dbReference type="Proteomes" id="UP000768462">
    <property type="component" value="Unassembled WGS sequence"/>
</dbReference>
<sequence>MKSIISKLCTGLIFLMFGFVIITQLNTIGEQSTDKVESSQSPEILLENEQLKKQKEELEKAVEELEVKAAEYEKEATEDTKNQRLLEELNNTRLRAGLTNVEGPGITIYIDPKTSLFTPQVEDDPIQDYELLYIVNELYAAGAEAVSINDIRLIGNSSIRIAGNSIRINGERISQQERIVIKAIGNKTILEGAMGWFIPNRVKRICEVTSETKDNIKIKKASIPVNYEHIKEVQEN</sequence>
<name>A0A084JIS2_9CLOT</name>
<feature type="coiled-coil region" evidence="2">
    <location>
        <begin position="41"/>
        <end position="82"/>
    </location>
</feature>
<dbReference type="eggNOG" id="COG3879">
    <property type="taxonomic scope" value="Bacteria"/>
</dbReference>
<dbReference type="Proteomes" id="UP000028542">
    <property type="component" value="Unassembled WGS sequence"/>
</dbReference>
<evidence type="ECO:0000256" key="2">
    <source>
        <dbReference type="SAM" id="Coils"/>
    </source>
</evidence>
<accession>A0A084JIS2</accession>
<dbReference type="STRING" id="318464.IO99_01455"/>
<comment type="caution">
    <text evidence="3">The sequence shown here is derived from an EMBL/GenBank/DDBJ whole genome shotgun (WGS) entry which is preliminary data.</text>
</comment>
<evidence type="ECO:0000313" key="4">
    <source>
        <dbReference type="EMBL" id="MBE6059527.1"/>
    </source>
</evidence>
<comment type="similarity">
    <text evidence="1">Belongs to the UPF0749 family.</text>
</comment>
<gene>
    <name evidence="4" type="ORF">E7215_05060</name>
    <name evidence="3" type="ORF">IO99_01455</name>
</gene>
<dbReference type="RefSeq" id="WP_035129302.1">
    <property type="nucleotide sequence ID" value="NZ_JPMD01000001.1"/>
</dbReference>
<keyword evidence="2" id="KW-0175">Coiled coil</keyword>
<dbReference type="AlphaFoldDB" id="A0A084JIS2"/>